<dbReference type="Pfam" id="PF05742">
    <property type="entry name" value="TANGO2"/>
    <property type="match status" value="1"/>
</dbReference>
<reference evidence="2" key="1">
    <citation type="submission" date="2018-09" db="EMBL/GenBank/DDBJ databases">
        <authorList>
            <person name="Livingstone P.G."/>
            <person name="Whitworth D.E."/>
        </authorList>
    </citation>
    <scope>NUCLEOTIDE SEQUENCE [LARGE SCALE GENOMIC DNA]</scope>
    <source>
        <strain evidence="2">AB050A</strain>
    </source>
</reference>
<dbReference type="OrthoDB" id="4380123at2"/>
<gene>
    <name evidence="1" type="ORF">D7W81_04305</name>
</gene>
<dbReference type="RefSeq" id="WP_120554030.1">
    <property type="nucleotide sequence ID" value="NZ_RAWK01000016.1"/>
</dbReference>
<evidence type="ECO:0000313" key="2">
    <source>
        <dbReference type="Proteomes" id="UP000267003"/>
    </source>
</evidence>
<sequence>MCTVLILRNVHPEWPLVLAANRDELYARPAHGPKLLSESPRVVGGQDVERGGTWMGVTHEGTVVALTNQRGARSLGLAPRSRGEVVLRALQAGSVEAIERYLGTLPAPEFLPFNLLYGDARTLRVAYARPGHARLLHEDVPAGVHVLPNDSLDNLALPKVRRAHALAEGVAKRPWPELVTGLQAALADHALPPREAATGPLAENDLPADFLQQLQALCIHTEGYGTRSSAIVALGPGHVGHYLATDIAPCQGGWRDVTGLLKPTV</sequence>
<dbReference type="PANTHER" id="PTHR17985">
    <property type="entry name" value="SER/THR-RICH PROTEIN T10 IN DGCR REGION"/>
    <property type="match status" value="1"/>
</dbReference>
<dbReference type="EMBL" id="RAWK01000016">
    <property type="protein sequence ID" value="RKH73217.1"/>
    <property type="molecule type" value="Genomic_DNA"/>
</dbReference>
<evidence type="ECO:0008006" key="3">
    <source>
        <dbReference type="Google" id="ProtNLM"/>
    </source>
</evidence>
<comment type="caution">
    <text evidence="1">The sequence shown here is derived from an EMBL/GenBank/DDBJ whole genome shotgun (WGS) entry which is preliminary data.</text>
</comment>
<dbReference type="Proteomes" id="UP000267003">
    <property type="component" value="Unassembled WGS sequence"/>
</dbReference>
<dbReference type="InterPro" id="IPR008551">
    <property type="entry name" value="TANGO2"/>
</dbReference>
<name>A0A3A8QXC2_9BACT</name>
<protein>
    <recommendedName>
        <fullName evidence="3">NRDE family protein</fullName>
    </recommendedName>
</protein>
<dbReference type="PANTHER" id="PTHR17985:SF8">
    <property type="entry name" value="TRANSPORT AND GOLGI ORGANIZATION PROTEIN 2 HOMOLOG"/>
    <property type="match status" value="1"/>
</dbReference>
<proteinExistence type="predicted"/>
<dbReference type="AlphaFoldDB" id="A0A3A8QXC2"/>
<organism evidence="1 2">
    <name type="scientific">Corallococcus aberystwythensis</name>
    <dbReference type="NCBI Taxonomy" id="2316722"/>
    <lineage>
        <taxon>Bacteria</taxon>
        <taxon>Pseudomonadati</taxon>
        <taxon>Myxococcota</taxon>
        <taxon>Myxococcia</taxon>
        <taxon>Myxococcales</taxon>
        <taxon>Cystobacterineae</taxon>
        <taxon>Myxococcaceae</taxon>
        <taxon>Corallococcus</taxon>
    </lineage>
</organism>
<evidence type="ECO:0000313" key="1">
    <source>
        <dbReference type="EMBL" id="RKH73217.1"/>
    </source>
</evidence>
<keyword evidence="2" id="KW-1185">Reference proteome</keyword>
<accession>A0A3A8QXC2</accession>